<dbReference type="Proteomes" id="UP000887013">
    <property type="component" value="Unassembled WGS sequence"/>
</dbReference>
<reference evidence="1" key="1">
    <citation type="submission" date="2020-08" db="EMBL/GenBank/DDBJ databases">
        <title>Multicomponent nature underlies the extraordinary mechanical properties of spider dragline silk.</title>
        <authorList>
            <person name="Kono N."/>
            <person name="Nakamura H."/>
            <person name="Mori M."/>
            <person name="Yoshida Y."/>
            <person name="Ohtoshi R."/>
            <person name="Malay A.D."/>
            <person name="Moran D.A.P."/>
            <person name="Tomita M."/>
            <person name="Numata K."/>
            <person name="Arakawa K."/>
        </authorList>
    </citation>
    <scope>NUCLEOTIDE SEQUENCE</scope>
</reference>
<dbReference type="EMBL" id="BMAW01003983">
    <property type="protein sequence ID" value="GFS86356.1"/>
    <property type="molecule type" value="Genomic_DNA"/>
</dbReference>
<organism evidence="1 2">
    <name type="scientific">Nephila pilipes</name>
    <name type="common">Giant wood spider</name>
    <name type="synonym">Nephila maculata</name>
    <dbReference type="NCBI Taxonomy" id="299642"/>
    <lineage>
        <taxon>Eukaryota</taxon>
        <taxon>Metazoa</taxon>
        <taxon>Ecdysozoa</taxon>
        <taxon>Arthropoda</taxon>
        <taxon>Chelicerata</taxon>
        <taxon>Arachnida</taxon>
        <taxon>Araneae</taxon>
        <taxon>Araneomorphae</taxon>
        <taxon>Entelegynae</taxon>
        <taxon>Araneoidea</taxon>
        <taxon>Nephilidae</taxon>
        <taxon>Nephila</taxon>
    </lineage>
</organism>
<evidence type="ECO:0000313" key="2">
    <source>
        <dbReference type="Proteomes" id="UP000887013"/>
    </source>
</evidence>
<dbReference type="PANTHER" id="PTHR22955:SF77">
    <property type="entry name" value="ASPARTIC PUTATIVE DOMAIN-CONTAINING PROTEIN-RELATED"/>
    <property type="match status" value="1"/>
</dbReference>
<proteinExistence type="predicted"/>
<dbReference type="AlphaFoldDB" id="A0A8X6MZS2"/>
<evidence type="ECO:0000313" key="1">
    <source>
        <dbReference type="EMBL" id="GFS86356.1"/>
    </source>
</evidence>
<keyword evidence="2" id="KW-1185">Reference proteome</keyword>
<protein>
    <submittedName>
        <fullName evidence="1">Uncharacterized protein</fullName>
    </submittedName>
</protein>
<accession>A0A8X6MZS2</accession>
<dbReference type="OrthoDB" id="6428551at2759"/>
<name>A0A8X6MZS2_NEPPI</name>
<dbReference type="PANTHER" id="PTHR22955">
    <property type="entry name" value="RETROTRANSPOSON"/>
    <property type="match status" value="1"/>
</dbReference>
<comment type="caution">
    <text evidence="1">The sequence shown here is derived from an EMBL/GenBank/DDBJ whole genome shotgun (WGS) entry which is preliminary data.</text>
</comment>
<sequence length="125" mass="14581">MNEYEEARHMVPNKNLNYSKQEYFLPHHAVQKKDSITIKLRNVFDGSYSQVVLSWLSSLPRNWKPFIANRTSEILDLIPQSRRRYVPTKKNPAADIGSRGVSPKDLSDYRLWWESPSFLSSPEAD</sequence>
<gene>
    <name evidence="1" type="primary">AVEN_111308_1</name>
    <name evidence="1" type="ORF">NPIL_433181</name>
</gene>